<dbReference type="InterPro" id="IPR037175">
    <property type="entry name" value="KFase_sf"/>
</dbReference>
<evidence type="ECO:0000313" key="2">
    <source>
        <dbReference type="Proteomes" id="UP000712157"/>
    </source>
</evidence>
<dbReference type="SUPFAM" id="SSF102198">
    <property type="entry name" value="Putative cyclase"/>
    <property type="match status" value="1"/>
</dbReference>
<evidence type="ECO:0000313" key="1">
    <source>
        <dbReference type="EMBL" id="MBU9737499.1"/>
    </source>
</evidence>
<reference evidence="1" key="1">
    <citation type="submission" date="2021-06" db="EMBL/GenBank/DDBJ databases">
        <title>Description of novel taxa of the family Lachnospiraceae.</title>
        <authorList>
            <person name="Chaplin A.V."/>
            <person name="Sokolova S.R."/>
            <person name="Pikina A.P."/>
            <person name="Korzhanova M."/>
            <person name="Belova V."/>
            <person name="Korostin D."/>
            <person name="Efimov B.A."/>
        </authorList>
    </citation>
    <scope>NUCLEOTIDE SEQUENCE</scope>
    <source>
        <strain evidence="1">ASD5720</strain>
    </source>
</reference>
<accession>A0A949K0J8</accession>
<dbReference type="PANTHER" id="PTHR31118">
    <property type="entry name" value="CYCLASE-LIKE PROTEIN 2"/>
    <property type="match status" value="1"/>
</dbReference>
<protein>
    <submittedName>
        <fullName evidence="1">Cyclase family protein</fullName>
    </submittedName>
</protein>
<dbReference type="Proteomes" id="UP000712157">
    <property type="component" value="Unassembled WGS sequence"/>
</dbReference>
<dbReference type="GO" id="GO:0004061">
    <property type="term" value="F:arylformamidase activity"/>
    <property type="evidence" value="ECO:0007669"/>
    <property type="project" value="InterPro"/>
</dbReference>
<organism evidence="1 2">
    <name type="scientific">Diplocloster agilis</name>
    <dbReference type="NCBI Taxonomy" id="2850323"/>
    <lineage>
        <taxon>Bacteria</taxon>
        <taxon>Bacillati</taxon>
        <taxon>Bacillota</taxon>
        <taxon>Clostridia</taxon>
        <taxon>Lachnospirales</taxon>
        <taxon>Lachnospiraceae</taxon>
        <taxon>Diplocloster</taxon>
    </lineage>
</organism>
<proteinExistence type="predicted"/>
<keyword evidence="2" id="KW-1185">Reference proteome</keyword>
<dbReference type="EMBL" id="JAHQCW010000021">
    <property type="protein sequence ID" value="MBU9737499.1"/>
    <property type="molecule type" value="Genomic_DNA"/>
</dbReference>
<dbReference type="InterPro" id="IPR007325">
    <property type="entry name" value="KFase/CYL"/>
</dbReference>
<dbReference type="RefSeq" id="WP_158345515.1">
    <property type="nucleotide sequence ID" value="NZ_JAHQCW010000021.1"/>
</dbReference>
<sequence>MKIYDLTLPFSVKTTQVFPGTPPMEYRLSHTVVKDNYNLGIASINSHAGTHTDAPRHFLDSGCCLDQVDIEKYIGYTVIVDCTHRGAFEEISVEDVRPYEEQIRKHKKVILKTGWSGCFREARFFTDYPVITEKLAEYLVELGVHMIGVEAPSLNPDKAMEVHKIFLKCGVAVVEALTNLERLPREVMFFSGAPVGIAEADGFPIRAAVIDFEE</sequence>
<dbReference type="AlphaFoldDB" id="A0A949K0J8"/>
<dbReference type="PANTHER" id="PTHR31118:SF12">
    <property type="entry name" value="CYCLASE-LIKE PROTEIN 2"/>
    <property type="match status" value="1"/>
</dbReference>
<comment type="caution">
    <text evidence="1">The sequence shown here is derived from an EMBL/GenBank/DDBJ whole genome shotgun (WGS) entry which is preliminary data.</text>
</comment>
<dbReference type="GO" id="GO:0019441">
    <property type="term" value="P:L-tryptophan catabolic process to kynurenine"/>
    <property type="evidence" value="ECO:0007669"/>
    <property type="project" value="InterPro"/>
</dbReference>
<dbReference type="Pfam" id="PF04199">
    <property type="entry name" value="Cyclase"/>
    <property type="match status" value="1"/>
</dbReference>
<gene>
    <name evidence="1" type="ORF">KTH89_13195</name>
</gene>
<dbReference type="Gene3D" id="3.50.30.50">
    <property type="entry name" value="Putative cyclase"/>
    <property type="match status" value="1"/>
</dbReference>
<name>A0A949K0J8_9FIRM</name>